<evidence type="ECO:0000256" key="1">
    <source>
        <dbReference type="SAM" id="MobiDB-lite"/>
    </source>
</evidence>
<feature type="region of interest" description="Disordered" evidence="1">
    <location>
        <begin position="341"/>
        <end position="360"/>
    </location>
</feature>
<accession>A0AA36EER1</accession>
<dbReference type="InterPro" id="IPR004252">
    <property type="entry name" value="Probable_transposase_24"/>
</dbReference>
<dbReference type="EMBL" id="OX465083">
    <property type="protein sequence ID" value="CAI9292902.1"/>
    <property type="molecule type" value="Genomic_DNA"/>
</dbReference>
<evidence type="ECO:0000313" key="3">
    <source>
        <dbReference type="Proteomes" id="UP001177003"/>
    </source>
</evidence>
<feature type="region of interest" description="Disordered" evidence="1">
    <location>
        <begin position="1"/>
        <end position="21"/>
    </location>
</feature>
<keyword evidence="3" id="KW-1185">Reference proteome</keyword>
<sequence length="360" mass="40347">MAAVMGHGGDGGDEPPHPFGGGFGDHQNDVVLLKRRGMAVNKKMHKLYKANGERPLKIVFDVNTNMPIGEVYECFIREVGSYMWRDIGFDKDTWTEVSEAERVGMLQYLSRWFDFDAITNHPMASTYWASLNNRICARYRGRKNIAKNRFDDFAGNVEAARAQAPRGMDQQRWNAAIDHFLTEKHQKRSAGNKECRKKQVVKNRGGTCNYGSACFKKNLNRLEVFHRAHVNKRGEFVDPLVEEQYNALVAEVALQTHHIADSGGDPDTIDWIAIFEKVLGTRRGHVRGIGPKASSTAGTSASSQWQPQSQASQPTQDVDVNAFLQNPTFVTAIGDIIRSFKNQVNEENNDGEDGGEDEDN</sequence>
<dbReference type="AlphaFoldDB" id="A0AA36EER1"/>
<dbReference type="Pfam" id="PF03004">
    <property type="entry name" value="Transposase_24"/>
    <property type="match status" value="1"/>
</dbReference>
<proteinExistence type="predicted"/>
<organism evidence="2 3">
    <name type="scientific">Lactuca saligna</name>
    <name type="common">Willowleaf lettuce</name>
    <dbReference type="NCBI Taxonomy" id="75948"/>
    <lineage>
        <taxon>Eukaryota</taxon>
        <taxon>Viridiplantae</taxon>
        <taxon>Streptophyta</taxon>
        <taxon>Embryophyta</taxon>
        <taxon>Tracheophyta</taxon>
        <taxon>Spermatophyta</taxon>
        <taxon>Magnoliopsida</taxon>
        <taxon>eudicotyledons</taxon>
        <taxon>Gunneridae</taxon>
        <taxon>Pentapetalae</taxon>
        <taxon>asterids</taxon>
        <taxon>campanulids</taxon>
        <taxon>Asterales</taxon>
        <taxon>Asteraceae</taxon>
        <taxon>Cichorioideae</taxon>
        <taxon>Cichorieae</taxon>
        <taxon>Lactucinae</taxon>
        <taxon>Lactuca</taxon>
    </lineage>
</organism>
<name>A0AA36EER1_LACSI</name>
<dbReference type="PANTHER" id="PTHR33499">
    <property type="entry name" value="OS12G0282400 PROTEIN-RELATED"/>
    <property type="match status" value="1"/>
</dbReference>
<feature type="compositionally biased region" description="Low complexity" evidence="1">
    <location>
        <begin position="293"/>
        <end position="314"/>
    </location>
</feature>
<evidence type="ECO:0000313" key="2">
    <source>
        <dbReference type="EMBL" id="CAI9292902.1"/>
    </source>
</evidence>
<gene>
    <name evidence="2" type="ORF">LSALG_LOCUS31943</name>
</gene>
<reference evidence="2" key="1">
    <citation type="submission" date="2023-04" db="EMBL/GenBank/DDBJ databases">
        <authorList>
            <person name="Vijverberg K."/>
            <person name="Xiong W."/>
            <person name="Schranz E."/>
        </authorList>
    </citation>
    <scope>NUCLEOTIDE SEQUENCE</scope>
</reference>
<feature type="compositionally biased region" description="Acidic residues" evidence="1">
    <location>
        <begin position="347"/>
        <end position="360"/>
    </location>
</feature>
<dbReference type="Proteomes" id="UP001177003">
    <property type="component" value="Chromosome 7"/>
</dbReference>
<protein>
    <submittedName>
        <fullName evidence="2">Uncharacterized protein</fullName>
    </submittedName>
</protein>
<feature type="region of interest" description="Disordered" evidence="1">
    <location>
        <begin position="286"/>
        <end position="314"/>
    </location>
</feature>
<dbReference type="PANTHER" id="PTHR33499:SF11">
    <property type="entry name" value="NO APICAL MERISTEM-ASSOCIATED C-TERMINAL DOMAIN-CONTAINING PROTEIN"/>
    <property type="match status" value="1"/>
</dbReference>